<accession>A0ABV2DGW7</accession>
<keyword evidence="4 6" id="KW-1133">Transmembrane helix</keyword>
<feature type="transmembrane region" description="Helical" evidence="6">
    <location>
        <begin position="41"/>
        <end position="58"/>
    </location>
</feature>
<evidence type="ECO:0000256" key="6">
    <source>
        <dbReference type="SAM" id="Phobius"/>
    </source>
</evidence>
<feature type="transmembrane region" description="Helical" evidence="6">
    <location>
        <begin position="78"/>
        <end position="98"/>
    </location>
</feature>
<dbReference type="EMBL" id="JBEWSZ010000001">
    <property type="protein sequence ID" value="MET2829299.1"/>
    <property type="molecule type" value="Genomic_DNA"/>
</dbReference>
<feature type="transmembrane region" description="Helical" evidence="6">
    <location>
        <begin position="157"/>
        <end position="179"/>
    </location>
</feature>
<evidence type="ECO:0000256" key="3">
    <source>
        <dbReference type="ARBA" id="ARBA00022692"/>
    </source>
</evidence>
<keyword evidence="8" id="KW-1185">Reference proteome</keyword>
<dbReference type="InterPro" id="IPR019108">
    <property type="entry name" value="Caa3_assmbl_CtaG-rel"/>
</dbReference>
<evidence type="ECO:0000256" key="1">
    <source>
        <dbReference type="ARBA" id="ARBA00004651"/>
    </source>
</evidence>
<keyword evidence="2" id="KW-1003">Cell membrane</keyword>
<feature type="transmembrane region" description="Helical" evidence="6">
    <location>
        <begin position="217"/>
        <end position="240"/>
    </location>
</feature>
<keyword evidence="5 6" id="KW-0472">Membrane</keyword>
<dbReference type="RefSeq" id="WP_354461250.1">
    <property type="nucleotide sequence ID" value="NZ_JBEWSZ010000001.1"/>
</dbReference>
<dbReference type="Pfam" id="PF09678">
    <property type="entry name" value="Caa3_CtaG"/>
    <property type="match status" value="1"/>
</dbReference>
<keyword evidence="3 6" id="KW-0812">Transmembrane</keyword>
<feature type="transmembrane region" description="Helical" evidence="6">
    <location>
        <begin position="266"/>
        <end position="287"/>
    </location>
</feature>
<comment type="caution">
    <text evidence="7">The sequence shown here is derived from an EMBL/GenBank/DDBJ whole genome shotgun (WGS) entry which is preliminary data.</text>
</comment>
<feature type="transmembrane region" description="Helical" evidence="6">
    <location>
        <begin position="185"/>
        <end position="205"/>
    </location>
</feature>
<comment type="subcellular location">
    <subcellularLocation>
        <location evidence="1">Cell membrane</location>
        <topology evidence="1">Multi-pass membrane protein</topology>
    </subcellularLocation>
</comment>
<protein>
    <submittedName>
        <fullName evidence="7">Cytochrome c oxidase assembly protein</fullName>
    </submittedName>
</protein>
<dbReference type="Proteomes" id="UP001548832">
    <property type="component" value="Unassembled WGS sequence"/>
</dbReference>
<evidence type="ECO:0000256" key="2">
    <source>
        <dbReference type="ARBA" id="ARBA00022475"/>
    </source>
</evidence>
<evidence type="ECO:0000256" key="5">
    <source>
        <dbReference type="ARBA" id="ARBA00023136"/>
    </source>
</evidence>
<evidence type="ECO:0000256" key="4">
    <source>
        <dbReference type="ARBA" id="ARBA00022989"/>
    </source>
</evidence>
<organism evidence="7 8">
    <name type="scientific">Mesorhizobium shangrilense</name>
    <dbReference type="NCBI Taxonomy" id="460060"/>
    <lineage>
        <taxon>Bacteria</taxon>
        <taxon>Pseudomonadati</taxon>
        <taxon>Pseudomonadota</taxon>
        <taxon>Alphaproteobacteria</taxon>
        <taxon>Hyphomicrobiales</taxon>
        <taxon>Phyllobacteriaceae</taxon>
        <taxon>Mesorhizobium</taxon>
    </lineage>
</organism>
<gene>
    <name evidence="7" type="ORF">ABVQ20_20205</name>
</gene>
<sequence length="308" mass="34867">MRKPRRIDGDLKILVLIFAAGSVEALLVEQYPGLMPLWMPYEFSWGVFLSCASGVALYSRGLRRLPVVTRPPGWRRTAFFIGVGLIYVSMQTWLDYAAQHMFFIHRFQHLLLHHTGPFLIALSNPGDVIWEGLPPGARKRLQARWLRKLMNALQNPILASFLFVALIYLWPIPAIHFWAMLDPRLYTIMNWSVTIDGILFWALVLDPRPKPLARLDYGTRFIIVTAIIFPQILLGASVVFAERDIYPVYNICGRILPMTGLEDQTYAGLILWVPSTMMSIVGALLVLNFMRLNEEAAAAGDGAKVSNV</sequence>
<evidence type="ECO:0000313" key="7">
    <source>
        <dbReference type="EMBL" id="MET2829299.1"/>
    </source>
</evidence>
<reference evidence="7 8" key="1">
    <citation type="submission" date="2024-06" db="EMBL/GenBank/DDBJ databases">
        <authorList>
            <person name="Kim D.-U."/>
        </authorList>
    </citation>
    <scope>NUCLEOTIDE SEQUENCE [LARGE SCALE GENOMIC DNA]</scope>
    <source>
        <strain evidence="7 8">KACC15460</strain>
    </source>
</reference>
<name>A0ABV2DGW7_9HYPH</name>
<evidence type="ECO:0000313" key="8">
    <source>
        <dbReference type="Proteomes" id="UP001548832"/>
    </source>
</evidence>
<proteinExistence type="predicted"/>